<evidence type="ECO:0000313" key="2">
    <source>
        <dbReference type="Proteomes" id="UP000000305"/>
    </source>
</evidence>
<accession>E9HPU5</accession>
<dbReference type="InParanoid" id="E9HPU5"/>
<organism evidence="1 2">
    <name type="scientific">Daphnia pulex</name>
    <name type="common">Water flea</name>
    <dbReference type="NCBI Taxonomy" id="6669"/>
    <lineage>
        <taxon>Eukaryota</taxon>
        <taxon>Metazoa</taxon>
        <taxon>Ecdysozoa</taxon>
        <taxon>Arthropoda</taxon>
        <taxon>Crustacea</taxon>
        <taxon>Branchiopoda</taxon>
        <taxon>Diplostraca</taxon>
        <taxon>Cladocera</taxon>
        <taxon>Anomopoda</taxon>
        <taxon>Daphniidae</taxon>
        <taxon>Daphnia</taxon>
    </lineage>
</organism>
<dbReference type="KEGG" id="dpx:DAPPUDRAFT_116593"/>
<protein>
    <submittedName>
        <fullName evidence="1">Uncharacterized protein</fullName>
    </submittedName>
</protein>
<reference evidence="1 2" key="1">
    <citation type="journal article" date="2011" name="Science">
        <title>The ecoresponsive genome of Daphnia pulex.</title>
        <authorList>
            <person name="Colbourne J.K."/>
            <person name="Pfrender M.E."/>
            <person name="Gilbert D."/>
            <person name="Thomas W.K."/>
            <person name="Tucker A."/>
            <person name="Oakley T.H."/>
            <person name="Tokishita S."/>
            <person name="Aerts A."/>
            <person name="Arnold G.J."/>
            <person name="Basu M.K."/>
            <person name="Bauer D.J."/>
            <person name="Caceres C.E."/>
            <person name="Carmel L."/>
            <person name="Casola C."/>
            <person name="Choi J.H."/>
            <person name="Detter J.C."/>
            <person name="Dong Q."/>
            <person name="Dusheyko S."/>
            <person name="Eads B.D."/>
            <person name="Frohlich T."/>
            <person name="Geiler-Samerotte K.A."/>
            <person name="Gerlach D."/>
            <person name="Hatcher P."/>
            <person name="Jogdeo S."/>
            <person name="Krijgsveld J."/>
            <person name="Kriventseva E.V."/>
            <person name="Kultz D."/>
            <person name="Laforsch C."/>
            <person name="Lindquist E."/>
            <person name="Lopez J."/>
            <person name="Manak J.R."/>
            <person name="Muller J."/>
            <person name="Pangilinan J."/>
            <person name="Patwardhan R.P."/>
            <person name="Pitluck S."/>
            <person name="Pritham E.J."/>
            <person name="Rechtsteiner A."/>
            <person name="Rho M."/>
            <person name="Rogozin I.B."/>
            <person name="Sakarya O."/>
            <person name="Salamov A."/>
            <person name="Schaack S."/>
            <person name="Shapiro H."/>
            <person name="Shiga Y."/>
            <person name="Skalitzky C."/>
            <person name="Smith Z."/>
            <person name="Souvorov A."/>
            <person name="Sung W."/>
            <person name="Tang Z."/>
            <person name="Tsuchiya D."/>
            <person name="Tu H."/>
            <person name="Vos H."/>
            <person name="Wang M."/>
            <person name="Wolf Y.I."/>
            <person name="Yamagata H."/>
            <person name="Yamada T."/>
            <person name="Ye Y."/>
            <person name="Shaw J.R."/>
            <person name="Andrews J."/>
            <person name="Crease T.J."/>
            <person name="Tang H."/>
            <person name="Lucas S.M."/>
            <person name="Robertson H.M."/>
            <person name="Bork P."/>
            <person name="Koonin E.V."/>
            <person name="Zdobnov E.M."/>
            <person name="Grigoriev I.V."/>
            <person name="Lynch M."/>
            <person name="Boore J.L."/>
        </authorList>
    </citation>
    <scope>NUCLEOTIDE SEQUENCE [LARGE SCALE GENOMIC DNA]</scope>
</reference>
<sequence>MGPDGKIAMKIHRRKIHGRYQCTSSNEWCFKTYSSHSNAPAHFLRKNLEENESTEDPDMDRTALEDVSDKKAARKNVLVTDSLKSEIRPRSASKSFCKRGRCSEKLLRRENDFEVAPILEILLPKMAAIQVCYLRNSRLTTTTTKARLRQEKTLRRFQHEIIQELRGNIRVFSKIRLIIPSDKMPVGNISHLRVLNVDSLTN</sequence>
<keyword evidence="2" id="KW-1185">Reference proteome</keyword>
<proteinExistence type="predicted"/>
<evidence type="ECO:0000313" key="1">
    <source>
        <dbReference type="EMBL" id="EFX66219.1"/>
    </source>
</evidence>
<dbReference type="OrthoDB" id="3176171at2759"/>
<dbReference type="AlphaFoldDB" id="E9HPU5"/>
<dbReference type="Proteomes" id="UP000000305">
    <property type="component" value="Unassembled WGS sequence"/>
</dbReference>
<dbReference type="HOGENOM" id="CLU_1355872_0_0_1"/>
<dbReference type="EMBL" id="GL732711">
    <property type="protein sequence ID" value="EFX66219.1"/>
    <property type="molecule type" value="Genomic_DNA"/>
</dbReference>
<gene>
    <name evidence="1" type="ORF">DAPPUDRAFT_116593</name>
</gene>
<name>E9HPU5_DAPPU</name>